<comment type="caution">
    <text evidence="1">The sequence shown here is derived from an EMBL/GenBank/DDBJ whole genome shotgun (WGS) entry which is preliminary data.</text>
</comment>
<dbReference type="AlphaFoldDB" id="A0A9W4WVP9"/>
<dbReference type="Proteomes" id="UP001153678">
    <property type="component" value="Unassembled WGS sequence"/>
</dbReference>
<protein>
    <submittedName>
        <fullName evidence="1">7002_t:CDS:1</fullName>
    </submittedName>
</protein>
<organism evidence="1 2">
    <name type="scientific">Funneliformis geosporum</name>
    <dbReference type="NCBI Taxonomy" id="1117311"/>
    <lineage>
        <taxon>Eukaryota</taxon>
        <taxon>Fungi</taxon>
        <taxon>Fungi incertae sedis</taxon>
        <taxon>Mucoromycota</taxon>
        <taxon>Glomeromycotina</taxon>
        <taxon>Glomeromycetes</taxon>
        <taxon>Glomerales</taxon>
        <taxon>Glomeraceae</taxon>
        <taxon>Funneliformis</taxon>
    </lineage>
</organism>
<name>A0A9W4WVP9_9GLOM</name>
<proteinExistence type="predicted"/>
<sequence>MSSLFYDSKTQPTQRFITGLLGFKGVIFEFRGIPSSRFKENN</sequence>
<accession>A0A9W4WVP9</accession>
<gene>
    <name evidence="1" type="ORF">FWILDA_LOCUS10625</name>
</gene>
<reference evidence="1" key="1">
    <citation type="submission" date="2022-08" db="EMBL/GenBank/DDBJ databases">
        <authorList>
            <person name="Kallberg Y."/>
            <person name="Tangrot J."/>
            <person name="Rosling A."/>
        </authorList>
    </citation>
    <scope>NUCLEOTIDE SEQUENCE</scope>
    <source>
        <strain evidence="1">Wild A</strain>
    </source>
</reference>
<evidence type="ECO:0000313" key="1">
    <source>
        <dbReference type="EMBL" id="CAI2182528.1"/>
    </source>
</evidence>
<keyword evidence="2" id="KW-1185">Reference proteome</keyword>
<dbReference type="EMBL" id="CAMKVN010002763">
    <property type="protein sequence ID" value="CAI2182528.1"/>
    <property type="molecule type" value="Genomic_DNA"/>
</dbReference>
<evidence type="ECO:0000313" key="2">
    <source>
        <dbReference type="Proteomes" id="UP001153678"/>
    </source>
</evidence>